<evidence type="ECO:0000256" key="1">
    <source>
        <dbReference type="ARBA" id="ARBA00009431"/>
    </source>
</evidence>
<keyword evidence="3 7" id="KW-0645">Protease</keyword>
<dbReference type="FunFam" id="3.40.50.1820:FF:000226">
    <property type="entry name" value="Carboxypeptidase"/>
    <property type="match status" value="1"/>
</dbReference>
<evidence type="ECO:0000256" key="8">
    <source>
        <dbReference type="SAM" id="MobiDB-lite"/>
    </source>
</evidence>
<dbReference type="Gene3D" id="3.40.50.1820">
    <property type="entry name" value="alpha/beta hydrolase"/>
    <property type="match status" value="1"/>
</dbReference>
<feature type="signal peptide" evidence="7">
    <location>
        <begin position="1"/>
        <end position="21"/>
    </location>
</feature>
<dbReference type="AlphaFoldDB" id="A0A165GIU8"/>
<dbReference type="InterPro" id="IPR001563">
    <property type="entry name" value="Peptidase_S10"/>
</dbReference>
<evidence type="ECO:0000256" key="3">
    <source>
        <dbReference type="ARBA" id="ARBA00022670"/>
    </source>
</evidence>
<dbReference type="InterPro" id="IPR029058">
    <property type="entry name" value="AB_hydrolase_fold"/>
</dbReference>
<dbReference type="OrthoDB" id="443318at2759"/>
<dbReference type="PROSITE" id="PS00560">
    <property type="entry name" value="CARBOXYPEPT_SER_HIS"/>
    <property type="match status" value="1"/>
</dbReference>
<feature type="region of interest" description="Disordered" evidence="8">
    <location>
        <begin position="35"/>
        <end position="57"/>
    </location>
</feature>
<comment type="similarity">
    <text evidence="1 7">Belongs to the peptidase S10 family.</text>
</comment>
<dbReference type="Pfam" id="PF00450">
    <property type="entry name" value="Peptidase_S10"/>
    <property type="match status" value="1"/>
</dbReference>
<keyword evidence="4 7" id="KW-0732">Signal</keyword>
<keyword evidence="6" id="KW-0325">Glycoprotein</keyword>
<proteinExistence type="inferred from homology"/>
<evidence type="ECO:0000256" key="6">
    <source>
        <dbReference type="ARBA" id="ARBA00023180"/>
    </source>
</evidence>
<dbReference type="PRINTS" id="PR00724">
    <property type="entry name" value="CRBOXYPTASEC"/>
</dbReference>
<dbReference type="InterPro" id="IPR018202">
    <property type="entry name" value="Ser_caboxypep_ser_AS"/>
</dbReference>
<evidence type="ECO:0000256" key="2">
    <source>
        <dbReference type="ARBA" id="ARBA00022645"/>
    </source>
</evidence>
<dbReference type="GO" id="GO:0000324">
    <property type="term" value="C:fungal-type vacuole"/>
    <property type="evidence" value="ECO:0007669"/>
    <property type="project" value="TreeGrafter"/>
</dbReference>
<dbReference type="PANTHER" id="PTHR11802">
    <property type="entry name" value="SERINE PROTEASE FAMILY S10 SERINE CARBOXYPEPTIDASE"/>
    <property type="match status" value="1"/>
</dbReference>
<evidence type="ECO:0000256" key="5">
    <source>
        <dbReference type="ARBA" id="ARBA00022801"/>
    </source>
</evidence>
<gene>
    <name evidence="9" type="ORF">CALCODRAFT_495403</name>
</gene>
<keyword evidence="2 7" id="KW-0121">Carboxypeptidase</keyword>
<dbReference type="InParanoid" id="A0A165GIU8"/>
<dbReference type="InterPro" id="IPR033124">
    <property type="entry name" value="Ser_caboxypep_his_AS"/>
</dbReference>
<keyword evidence="10" id="KW-1185">Reference proteome</keyword>
<dbReference type="Gene3D" id="1.10.287.410">
    <property type="match status" value="1"/>
</dbReference>
<evidence type="ECO:0000256" key="4">
    <source>
        <dbReference type="ARBA" id="ARBA00022729"/>
    </source>
</evidence>
<dbReference type="SUPFAM" id="SSF53474">
    <property type="entry name" value="alpha/beta-Hydrolases"/>
    <property type="match status" value="1"/>
</dbReference>
<dbReference type="Proteomes" id="UP000076842">
    <property type="component" value="Unassembled WGS sequence"/>
</dbReference>
<dbReference type="EC" id="3.4.16.-" evidence="7"/>
<dbReference type="STRING" id="1353952.A0A165GIU8"/>
<evidence type="ECO:0000313" key="10">
    <source>
        <dbReference type="Proteomes" id="UP000076842"/>
    </source>
</evidence>
<dbReference type="PROSITE" id="PS00131">
    <property type="entry name" value="CARBOXYPEPT_SER_SER"/>
    <property type="match status" value="1"/>
</dbReference>
<sequence length="518" mass="56800">MRASGFGFGFGFGLALLPVLAQGIQLPMHFPASYGAPRSSPAHQPNRPSSSGGPGFPSFPAPEQSLAALSTHEYTTLTHDKFSGYAVRIRRTEEGWCDPGVKSWTGYLDVDGGAKHLFFYFFESRSKPSEDPLLMWINGGPGCSSALGLFMELGPCRINDFGNETVPHAEAWNARANVFFLDQPVGVGFSYADYGETVETTEDAAKNVAAFMWIFAETFTEFKGREFHMAGESYGGRYLPVFASEIVDQNKQAAANGLQEINLASVMIGNGLTDFFSMVLSYYDMTCTGASVPPILDISQCVRMKRAIPRCTKMVQASCIDLFDQMACDAAMNFCGMELEVPFFSSGMNPYDISKQCDGPISETLCYPVTKKIASYLNMNSTRKLLGVAEEVESFSSCSSEVGEGFNRRSDAYAPGPSFVTGLLERGISVLIYVGSYDWICNWVGNMRWVDALEWHGKEGYNAVPISEWFVDGEPAGITKGWKGLTYATVEGAGHMVPYDKPVQALALVNRWLEKRAL</sequence>
<organism evidence="9 10">
    <name type="scientific">Calocera cornea HHB12733</name>
    <dbReference type="NCBI Taxonomy" id="1353952"/>
    <lineage>
        <taxon>Eukaryota</taxon>
        <taxon>Fungi</taxon>
        <taxon>Dikarya</taxon>
        <taxon>Basidiomycota</taxon>
        <taxon>Agaricomycotina</taxon>
        <taxon>Dacrymycetes</taxon>
        <taxon>Dacrymycetales</taxon>
        <taxon>Dacrymycetaceae</taxon>
        <taxon>Calocera</taxon>
    </lineage>
</organism>
<protein>
    <recommendedName>
        <fullName evidence="7">Carboxypeptidase</fullName>
        <ecNumber evidence="7">3.4.16.-</ecNumber>
    </recommendedName>
</protein>
<dbReference type="EMBL" id="KV423955">
    <property type="protein sequence ID" value="KZT58125.1"/>
    <property type="molecule type" value="Genomic_DNA"/>
</dbReference>
<keyword evidence="5 7" id="KW-0378">Hydrolase</keyword>
<dbReference type="PANTHER" id="PTHR11802:SF113">
    <property type="entry name" value="SERINE CARBOXYPEPTIDASE CTSA-4.1"/>
    <property type="match status" value="1"/>
</dbReference>
<reference evidence="9 10" key="1">
    <citation type="journal article" date="2016" name="Mol. Biol. Evol.">
        <title>Comparative Genomics of Early-Diverging Mushroom-Forming Fungi Provides Insights into the Origins of Lignocellulose Decay Capabilities.</title>
        <authorList>
            <person name="Nagy L.G."/>
            <person name="Riley R."/>
            <person name="Tritt A."/>
            <person name="Adam C."/>
            <person name="Daum C."/>
            <person name="Floudas D."/>
            <person name="Sun H."/>
            <person name="Yadav J.S."/>
            <person name="Pangilinan J."/>
            <person name="Larsson K.H."/>
            <person name="Matsuura K."/>
            <person name="Barry K."/>
            <person name="Labutti K."/>
            <person name="Kuo R."/>
            <person name="Ohm R.A."/>
            <person name="Bhattacharya S.S."/>
            <person name="Shirouzu T."/>
            <person name="Yoshinaga Y."/>
            <person name="Martin F.M."/>
            <person name="Grigoriev I.V."/>
            <person name="Hibbett D.S."/>
        </authorList>
    </citation>
    <scope>NUCLEOTIDE SEQUENCE [LARGE SCALE GENOMIC DNA]</scope>
    <source>
        <strain evidence="9 10">HHB12733</strain>
    </source>
</reference>
<feature type="chain" id="PRO_5007748395" description="Carboxypeptidase" evidence="7">
    <location>
        <begin position="22"/>
        <end position="518"/>
    </location>
</feature>
<evidence type="ECO:0000256" key="7">
    <source>
        <dbReference type="RuleBase" id="RU361156"/>
    </source>
</evidence>
<name>A0A165GIU8_9BASI</name>
<accession>A0A165GIU8</accession>
<dbReference type="GO" id="GO:0004185">
    <property type="term" value="F:serine-type carboxypeptidase activity"/>
    <property type="evidence" value="ECO:0007669"/>
    <property type="project" value="UniProtKB-UniRule"/>
</dbReference>
<dbReference type="GO" id="GO:0006508">
    <property type="term" value="P:proteolysis"/>
    <property type="evidence" value="ECO:0007669"/>
    <property type="project" value="UniProtKB-KW"/>
</dbReference>
<evidence type="ECO:0000313" key="9">
    <source>
        <dbReference type="EMBL" id="KZT58125.1"/>
    </source>
</evidence>